<evidence type="ECO:0008006" key="4">
    <source>
        <dbReference type="Google" id="ProtNLM"/>
    </source>
</evidence>
<protein>
    <recommendedName>
        <fullName evidence="4">Ig-like domain-containing protein</fullName>
    </recommendedName>
</protein>
<keyword evidence="1" id="KW-0732">Signal</keyword>
<dbReference type="EMBL" id="CAXITT010000479">
    <property type="protein sequence ID" value="CAL1542293.1"/>
    <property type="molecule type" value="Genomic_DNA"/>
</dbReference>
<evidence type="ECO:0000313" key="2">
    <source>
        <dbReference type="EMBL" id="CAL1542293.1"/>
    </source>
</evidence>
<organism evidence="2 3">
    <name type="scientific">Lymnaea stagnalis</name>
    <name type="common">Great pond snail</name>
    <name type="synonym">Helix stagnalis</name>
    <dbReference type="NCBI Taxonomy" id="6523"/>
    <lineage>
        <taxon>Eukaryota</taxon>
        <taxon>Metazoa</taxon>
        <taxon>Spiralia</taxon>
        <taxon>Lophotrochozoa</taxon>
        <taxon>Mollusca</taxon>
        <taxon>Gastropoda</taxon>
        <taxon>Heterobranchia</taxon>
        <taxon>Euthyneura</taxon>
        <taxon>Panpulmonata</taxon>
        <taxon>Hygrophila</taxon>
        <taxon>Lymnaeoidea</taxon>
        <taxon>Lymnaeidae</taxon>
        <taxon>Lymnaea</taxon>
    </lineage>
</organism>
<reference evidence="2 3" key="1">
    <citation type="submission" date="2024-04" db="EMBL/GenBank/DDBJ databases">
        <authorList>
            <consortium name="Genoscope - CEA"/>
            <person name="William W."/>
        </authorList>
    </citation>
    <scope>NUCLEOTIDE SEQUENCE [LARGE SCALE GENOMIC DNA]</scope>
</reference>
<keyword evidence="3" id="KW-1185">Reference proteome</keyword>
<evidence type="ECO:0000313" key="3">
    <source>
        <dbReference type="Proteomes" id="UP001497497"/>
    </source>
</evidence>
<sequence length="253" mass="27675">MKWLLWILLCPHLLFFTAAVMSCPPLKDGQTFSVFCNHSTTLDSSQVLEWTIERYQNVDLSVANCSLSNQTCSGPFSARLKVNGSFVESNLTDVKASTSYRNFKCRLSPSRMSAWSPCSGALVVYTPPENVTCDLPTVGTNVTVTCRTSKVSPGIRCEFFTRWSGDSASTKVNGTIEYKNEEYSLRVDGELVPYNASNCTLTVPRTSFLSGSHEISVRMFSSSNASKTDAVNSTAGSVTLGEYLCGTQYVFGT</sequence>
<evidence type="ECO:0000256" key="1">
    <source>
        <dbReference type="SAM" id="SignalP"/>
    </source>
</evidence>
<comment type="caution">
    <text evidence="2">The sequence shown here is derived from an EMBL/GenBank/DDBJ whole genome shotgun (WGS) entry which is preliminary data.</text>
</comment>
<gene>
    <name evidence="2" type="ORF">GSLYS_00015887001</name>
</gene>
<feature type="chain" id="PRO_5043797004" description="Ig-like domain-containing protein" evidence="1">
    <location>
        <begin position="20"/>
        <end position="253"/>
    </location>
</feature>
<dbReference type="Proteomes" id="UP001497497">
    <property type="component" value="Unassembled WGS sequence"/>
</dbReference>
<dbReference type="AlphaFoldDB" id="A0AAV2I6L7"/>
<accession>A0AAV2I6L7</accession>
<proteinExistence type="predicted"/>
<name>A0AAV2I6L7_LYMST</name>
<feature type="signal peptide" evidence="1">
    <location>
        <begin position="1"/>
        <end position="19"/>
    </location>
</feature>
<dbReference type="PROSITE" id="PS51257">
    <property type="entry name" value="PROKAR_LIPOPROTEIN"/>
    <property type="match status" value="1"/>
</dbReference>